<dbReference type="SMART" id="SM00062">
    <property type="entry name" value="PBPb"/>
    <property type="match status" value="1"/>
</dbReference>
<gene>
    <name evidence="5" type="ORF">KDA82_32180</name>
</gene>
<evidence type="ECO:0000313" key="6">
    <source>
        <dbReference type="Proteomes" id="UP000675554"/>
    </source>
</evidence>
<dbReference type="PANTHER" id="PTHR35936">
    <property type="entry name" value="MEMBRANE-BOUND LYTIC MUREIN TRANSGLYCOSYLASE F"/>
    <property type="match status" value="1"/>
</dbReference>
<protein>
    <submittedName>
        <fullName evidence="5">Transporter substrate-binding domain-containing protein</fullName>
    </submittedName>
</protein>
<name>A0A8T4J195_9ACTN</name>
<dbReference type="Pfam" id="PF00497">
    <property type="entry name" value="SBP_bac_3"/>
    <property type="match status" value="1"/>
</dbReference>
<dbReference type="SUPFAM" id="SSF53850">
    <property type="entry name" value="Periplasmic binding protein-like II"/>
    <property type="match status" value="1"/>
</dbReference>
<accession>A0A8T4J195</accession>
<dbReference type="InterPro" id="IPR001638">
    <property type="entry name" value="Solute-binding_3/MltF_N"/>
</dbReference>
<dbReference type="Proteomes" id="UP000675554">
    <property type="component" value="Unassembled WGS sequence"/>
</dbReference>
<evidence type="ECO:0000256" key="2">
    <source>
        <dbReference type="SAM" id="MobiDB-lite"/>
    </source>
</evidence>
<evidence type="ECO:0000256" key="1">
    <source>
        <dbReference type="ARBA" id="ARBA00022729"/>
    </source>
</evidence>
<evidence type="ECO:0000259" key="4">
    <source>
        <dbReference type="SMART" id="SM00062"/>
    </source>
</evidence>
<proteinExistence type="predicted"/>
<comment type="caution">
    <text evidence="5">The sequence shown here is derived from an EMBL/GenBank/DDBJ whole genome shotgun (WGS) entry which is preliminary data.</text>
</comment>
<reference evidence="5" key="1">
    <citation type="submission" date="2021-04" db="EMBL/GenBank/DDBJ databases">
        <title>Sequencing of actinobacteria type strains.</title>
        <authorList>
            <person name="Nguyen G.-S."/>
            <person name="Wentzel A."/>
        </authorList>
    </citation>
    <scope>NUCLEOTIDE SEQUENCE</scope>
    <source>
        <strain evidence="5">DSM 42095</strain>
    </source>
</reference>
<feature type="compositionally biased region" description="Low complexity" evidence="2">
    <location>
        <begin position="44"/>
        <end position="53"/>
    </location>
</feature>
<evidence type="ECO:0000256" key="3">
    <source>
        <dbReference type="SAM" id="SignalP"/>
    </source>
</evidence>
<organism evidence="5 6">
    <name type="scientific">Streptomyces daliensis</name>
    <dbReference type="NCBI Taxonomy" id="299421"/>
    <lineage>
        <taxon>Bacteria</taxon>
        <taxon>Bacillati</taxon>
        <taxon>Actinomycetota</taxon>
        <taxon>Actinomycetes</taxon>
        <taxon>Kitasatosporales</taxon>
        <taxon>Streptomycetaceae</taxon>
        <taxon>Streptomyces</taxon>
    </lineage>
</organism>
<feature type="domain" description="Solute-binding protein family 3/N-terminal" evidence="4">
    <location>
        <begin position="65"/>
        <end position="287"/>
    </location>
</feature>
<dbReference type="PANTHER" id="PTHR35936:SF17">
    <property type="entry name" value="ARGININE-BINDING EXTRACELLULAR PROTEIN ARTP"/>
    <property type="match status" value="1"/>
</dbReference>
<feature type="region of interest" description="Disordered" evidence="2">
    <location>
        <begin position="29"/>
        <end position="61"/>
    </location>
</feature>
<sequence length="320" mass="34473">MHVSVWRGLSRLGAGALALSLVPACGAGDGGEDGKRPDAGAGTGKSSAAASAPSPSPSDDLLSGKVRIAVKYNQPGFNVQKGVPYYGFENELVEFLEKELKLDAIPVRIDSESREGYLTGEDRTADLVVATYSITSRREKKVDFAGPYLKTHQGLMVRKGYTGIKSVKDTAGKRICTVTGSTSDPGAEDEGPLADAIVETRATYQECINQLKQGDFEAVHTDKAVLYGFVEEDKEEALEVLERSDESFNVGDLQLYGVGLPEGHPAACARVAEALKKFNEEEWLTKFSLHFPKLRAQGNAEDTYKPPSGAVVDEYSCDKD</sequence>
<dbReference type="AlphaFoldDB" id="A0A8T4J195"/>
<dbReference type="EMBL" id="JAGSMN010000986">
    <property type="protein sequence ID" value="MBR7677568.1"/>
    <property type="molecule type" value="Genomic_DNA"/>
</dbReference>
<feature type="chain" id="PRO_5039478479" evidence="3">
    <location>
        <begin position="28"/>
        <end position="320"/>
    </location>
</feature>
<feature type="signal peptide" evidence="3">
    <location>
        <begin position="1"/>
        <end position="27"/>
    </location>
</feature>
<feature type="region of interest" description="Disordered" evidence="2">
    <location>
        <begin position="298"/>
        <end position="320"/>
    </location>
</feature>
<keyword evidence="1 3" id="KW-0732">Signal</keyword>
<dbReference type="Gene3D" id="3.40.190.10">
    <property type="entry name" value="Periplasmic binding protein-like II"/>
    <property type="match status" value="2"/>
</dbReference>
<keyword evidence="6" id="KW-1185">Reference proteome</keyword>
<evidence type="ECO:0000313" key="5">
    <source>
        <dbReference type="EMBL" id="MBR7677568.1"/>
    </source>
</evidence>